<keyword evidence="3" id="KW-0560">Oxidoreductase</keyword>
<evidence type="ECO:0000256" key="1">
    <source>
        <dbReference type="ARBA" id="ARBA00022723"/>
    </source>
</evidence>
<dbReference type="HOGENOM" id="CLU_026673_11_0_9"/>
<dbReference type="SUPFAM" id="SSF50129">
    <property type="entry name" value="GroES-like"/>
    <property type="match status" value="1"/>
</dbReference>
<evidence type="ECO:0000256" key="3">
    <source>
        <dbReference type="ARBA" id="ARBA00023002"/>
    </source>
</evidence>
<protein>
    <recommendedName>
        <fullName evidence="5">Enoyl reductase (ER) domain-containing protein</fullName>
    </recommendedName>
</protein>
<dbReference type="PROSITE" id="PS00059">
    <property type="entry name" value="ADH_ZINC"/>
    <property type="match status" value="1"/>
</dbReference>
<reference evidence="6 7" key="1">
    <citation type="submission" date="2011-08" db="EMBL/GenBank/DDBJ databases">
        <title>The Genome Sequence of Clostridium hathewayi WAL-18680.</title>
        <authorList>
            <consortium name="The Broad Institute Genome Sequencing Platform"/>
            <person name="Earl A."/>
            <person name="Ward D."/>
            <person name="Feldgarden M."/>
            <person name="Gevers D."/>
            <person name="Finegold S.M."/>
            <person name="Summanen P.H."/>
            <person name="Molitoris D.R."/>
            <person name="Song M."/>
            <person name="Daigneault M."/>
            <person name="Allen-Vercoe E."/>
            <person name="Young S.K."/>
            <person name="Zeng Q."/>
            <person name="Gargeya S."/>
            <person name="Fitzgerald M."/>
            <person name="Haas B."/>
            <person name="Abouelleil A."/>
            <person name="Alvarado L."/>
            <person name="Arachchi H.M."/>
            <person name="Berlin A."/>
            <person name="Brown A."/>
            <person name="Chapman S.B."/>
            <person name="Chen Z."/>
            <person name="Dunbar C."/>
            <person name="Freedman E."/>
            <person name="Gearin G."/>
            <person name="Gellesch M."/>
            <person name="Goldberg J."/>
            <person name="Griggs A."/>
            <person name="Gujja S."/>
            <person name="Heiman D."/>
            <person name="Howarth C."/>
            <person name="Larson L."/>
            <person name="Lui A."/>
            <person name="MacDonald P.J.P."/>
            <person name="Montmayeur A."/>
            <person name="Murphy C."/>
            <person name="Neiman D."/>
            <person name="Pearson M."/>
            <person name="Priest M."/>
            <person name="Roberts A."/>
            <person name="Saif S."/>
            <person name="Shea T."/>
            <person name="Shenoy N."/>
            <person name="Sisk P."/>
            <person name="Stolte C."/>
            <person name="Sykes S."/>
            <person name="Wortman J."/>
            <person name="Nusbaum C."/>
            <person name="Birren B."/>
        </authorList>
    </citation>
    <scope>NUCLEOTIDE SEQUENCE [LARGE SCALE GENOMIC DNA]</scope>
    <source>
        <strain evidence="6 7">WAL-18680</strain>
    </source>
</reference>
<dbReference type="Proteomes" id="UP000005384">
    <property type="component" value="Unassembled WGS sequence"/>
</dbReference>
<dbReference type="AlphaFoldDB" id="G5I9T6"/>
<evidence type="ECO:0000259" key="5">
    <source>
        <dbReference type="SMART" id="SM00829"/>
    </source>
</evidence>
<dbReference type="PANTHER" id="PTHR43401">
    <property type="entry name" value="L-THREONINE 3-DEHYDROGENASE"/>
    <property type="match status" value="1"/>
</dbReference>
<dbReference type="InterPro" id="IPR036291">
    <property type="entry name" value="NAD(P)-bd_dom_sf"/>
</dbReference>
<dbReference type="GO" id="GO:0008270">
    <property type="term" value="F:zinc ion binding"/>
    <property type="evidence" value="ECO:0007669"/>
    <property type="project" value="InterPro"/>
</dbReference>
<proteinExistence type="inferred from homology"/>
<feature type="domain" description="Enoyl reductase (ER)" evidence="5">
    <location>
        <begin position="15"/>
        <end position="303"/>
    </location>
</feature>
<dbReference type="InterPro" id="IPR020843">
    <property type="entry name" value="ER"/>
</dbReference>
<dbReference type="InterPro" id="IPR013154">
    <property type="entry name" value="ADH-like_N"/>
</dbReference>
<dbReference type="InterPro" id="IPR013149">
    <property type="entry name" value="ADH-like_C"/>
</dbReference>
<evidence type="ECO:0000256" key="2">
    <source>
        <dbReference type="ARBA" id="ARBA00022833"/>
    </source>
</evidence>
<sequence length="327" mass="36116">MKVNGVFVTDYMKLGVMENEIPDEPKADEVLIKTMACGVCCWDSWLYRGVNAPGPMPYVIGHEGVGIVEKVGSLVTNVKKGDKVFAAYGGNDMMCEYFINRADGIVKLPDDTTDWAGVVYEPTCCVVNLLNIADIKMGDHVVLVGAGYMGMLTLMGLTRSTQAGRITVFELREDRREMARGLNPTEVLDPESEEGKRVIKEIQDKGGADVVIDFGASDSGFHLADSMTKMAGKFVIGSFHRGDVTFNGTKWHLGGLTVYNLSPFSNAHYPDMIPRTYTMIEKGVFEPAKFVTHTAYFKDAQGMENMFQRACDKKDGYIKGAVLFYEN</sequence>
<keyword evidence="7" id="KW-1185">Reference proteome</keyword>
<dbReference type="InterPro" id="IPR002328">
    <property type="entry name" value="ADH_Zn_CS"/>
</dbReference>
<name>G5I9T6_9FIRM</name>
<dbReference type="Gene3D" id="3.40.50.720">
    <property type="entry name" value="NAD(P)-binding Rossmann-like Domain"/>
    <property type="match status" value="1"/>
</dbReference>
<comment type="cofactor">
    <cofactor evidence="4">
        <name>Zn(2+)</name>
        <dbReference type="ChEBI" id="CHEBI:29105"/>
    </cofactor>
</comment>
<dbReference type="Gene3D" id="3.90.180.10">
    <property type="entry name" value="Medium-chain alcohol dehydrogenases, catalytic domain"/>
    <property type="match status" value="2"/>
</dbReference>
<comment type="similarity">
    <text evidence="4">Belongs to the zinc-containing alcohol dehydrogenase family.</text>
</comment>
<dbReference type="InterPro" id="IPR011032">
    <property type="entry name" value="GroES-like_sf"/>
</dbReference>
<dbReference type="PANTHER" id="PTHR43401:SF2">
    <property type="entry name" value="L-THREONINE 3-DEHYDROGENASE"/>
    <property type="match status" value="1"/>
</dbReference>
<evidence type="ECO:0000256" key="4">
    <source>
        <dbReference type="RuleBase" id="RU361277"/>
    </source>
</evidence>
<keyword evidence="2 4" id="KW-0862">Zinc</keyword>
<dbReference type="InterPro" id="IPR050129">
    <property type="entry name" value="Zn_alcohol_dh"/>
</dbReference>
<keyword evidence="1 4" id="KW-0479">Metal-binding</keyword>
<accession>G5I9T6</accession>
<dbReference type="RefSeq" id="WP_006778258.1">
    <property type="nucleotide sequence ID" value="NZ_CP040506.1"/>
</dbReference>
<dbReference type="Pfam" id="PF00107">
    <property type="entry name" value="ADH_zinc_N"/>
    <property type="match status" value="1"/>
</dbReference>
<evidence type="ECO:0000313" key="7">
    <source>
        <dbReference type="Proteomes" id="UP000005384"/>
    </source>
</evidence>
<dbReference type="SMART" id="SM00829">
    <property type="entry name" value="PKS_ER"/>
    <property type="match status" value="1"/>
</dbReference>
<dbReference type="Pfam" id="PF08240">
    <property type="entry name" value="ADH_N"/>
    <property type="match status" value="1"/>
</dbReference>
<dbReference type="GO" id="GO:0016491">
    <property type="term" value="F:oxidoreductase activity"/>
    <property type="evidence" value="ECO:0007669"/>
    <property type="project" value="UniProtKB-KW"/>
</dbReference>
<dbReference type="PATRIC" id="fig|742737.3.peg.271"/>
<comment type="caution">
    <text evidence="6">The sequence shown here is derived from an EMBL/GenBank/DDBJ whole genome shotgun (WGS) entry which is preliminary data.</text>
</comment>
<dbReference type="SUPFAM" id="SSF51735">
    <property type="entry name" value="NAD(P)-binding Rossmann-fold domains"/>
    <property type="match status" value="1"/>
</dbReference>
<gene>
    <name evidence="6" type="ORF">HMPREF9473_00276</name>
</gene>
<evidence type="ECO:0000313" key="6">
    <source>
        <dbReference type="EMBL" id="EHI61825.1"/>
    </source>
</evidence>
<dbReference type="EMBL" id="ADLN01000001">
    <property type="protein sequence ID" value="EHI61825.1"/>
    <property type="molecule type" value="Genomic_DNA"/>
</dbReference>
<organism evidence="6 7">
    <name type="scientific">Hungatella hathewayi WAL-18680</name>
    <dbReference type="NCBI Taxonomy" id="742737"/>
    <lineage>
        <taxon>Bacteria</taxon>
        <taxon>Bacillati</taxon>
        <taxon>Bacillota</taxon>
        <taxon>Clostridia</taxon>
        <taxon>Lachnospirales</taxon>
        <taxon>Lachnospiraceae</taxon>
        <taxon>Hungatella</taxon>
    </lineage>
</organism>